<protein>
    <submittedName>
        <fullName evidence="3">Alcohol dehydrogenase zinc-binding domain protein</fullName>
    </submittedName>
</protein>
<reference evidence="4" key="1">
    <citation type="submission" date="2011-01" db="EMBL/GenBank/DDBJ databases">
        <title>Complete sequence of plasmid1 of Acidobacterium sp. MP5ACTX9.</title>
        <authorList>
            <consortium name="US DOE Joint Genome Institute"/>
            <person name="Lucas S."/>
            <person name="Copeland A."/>
            <person name="Lapidus A."/>
            <person name="Cheng J.-F."/>
            <person name="Goodwin L."/>
            <person name="Pitluck S."/>
            <person name="Teshima H."/>
            <person name="Detter J.C."/>
            <person name="Han C."/>
            <person name="Tapia R."/>
            <person name="Land M."/>
            <person name="Hauser L."/>
            <person name="Kyrpides N."/>
            <person name="Ivanova N."/>
            <person name="Ovchinnikova G."/>
            <person name="Pagani I."/>
            <person name="Rawat S.R."/>
            <person name="Mannisto M."/>
            <person name="Haggblom M.M."/>
            <person name="Woyke T."/>
        </authorList>
    </citation>
    <scope>NUCLEOTIDE SEQUENCE [LARGE SCALE GENOMIC DNA]</scope>
    <source>
        <strain evidence="4">MP5ACTX9</strain>
        <plasmid evidence="4">Plasmid pACIX901</plasmid>
    </source>
</reference>
<dbReference type="InterPro" id="IPR050700">
    <property type="entry name" value="YIM1/Zinc_Alcohol_DH_Fams"/>
</dbReference>
<dbReference type="SUPFAM" id="SSF50129">
    <property type="entry name" value="GroES-like"/>
    <property type="match status" value="1"/>
</dbReference>
<dbReference type="OrthoDB" id="9792162at2"/>
<name>E8X603_GRATM</name>
<dbReference type="Pfam" id="PF08240">
    <property type="entry name" value="ADH_N"/>
    <property type="match status" value="1"/>
</dbReference>
<geneLocation type="plasmid" evidence="3 4">
    <name>pACIX901</name>
</geneLocation>
<accession>E8X603</accession>
<dbReference type="Gene3D" id="3.90.180.10">
    <property type="entry name" value="Medium-chain alcohol dehydrogenases, catalytic domain"/>
    <property type="match status" value="1"/>
</dbReference>
<dbReference type="InterPro" id="IPR020843">
    <property type="entry name" value="ER"/>
</dbReference>
<keyword evidence="1" id="KW-0560">Oxidoreductase</keyword>
<gene>
    <name evidence="3" type="ordered locus">AciX9_4107</name>
</gene>
<dbReference type="PANTHER" id="PTHR11695:SF294">
    <property type="entry name" value="RETICULON-4-INTERACTING PROTEIN 1, MITOCHONDRIAL"/>
    <property type="match status" value="1"/>
</dbReference>
<dbReference type="KEGG" id="acm:AciX9_4107"/>
<dbReference type="InterPro" id="IPR002328">
    <property type="entry name" value="ADH_Zn_CS"/>
</dbReference>
<keyword evidence="4" id="KW-1185">Reference proteome</keyword>
<dbReference type="SUPFAM" id="SSF51735">
    <property type="entry name" value="NAD(P)-binding Rossmann-fold domains"/>
    <property type="match status" value="1"/>
</dbReference>
<dbReference type="GO" id="GO:0008270">
    <property type="term" value="F:zinc ion binding"/>
    <property type="evidence" value="ECO:0007669"/>
    <property type="project" value="InterPro"/>
</dbReference>
<dbReference type="GO" id="GO:0016616">
    <property type="term" value="F:oxidoreductase activity, acting on the CH-OH group of donors, NAD or NADP as acceptor"/>
    <property type="evidence" value="ECO:0007669"/>
    <property type="project" value="UniProtKB-ARBA"/>
</dbReference>
<dbReference type="Pfam" id="PF13602">
    <property type="entry name" value="ADH_zinc_N_2"/>
    <property type="match status" value="1"/>
</dbReference>
<dbReference type="InterPro" id="IPR013154">
    <property type="entry name" value="ADH-like_N"/>
</dbReference>
<dbReference type="InterPro" id="IPR036291">
    <property type="entry name" value="NAD(P)-bd_dom_sf"/>
</dbReference>
<dbReference type="InterPro" id="IPR011032">
    <property type="entry name" value="GroES-like_sf"/>
</dbReference>
<dbReference type="HOGENOM" id="CLU_026673_3_3_0"/>
<dbReference type="RefSeq" id="WP_013572799.1">
    <property type="nucleotide sequence ID" value="NC_015057.1"/>
</dbReference>
<proteinExistence type="predicted"/>
<feature type="domain" description="Enoyl reductase (ER)" evidence="2">
    <location>
        <begin position="10"/>
        <end position="305"/>
    </location>
</feature>
<dbReference type="CDD" id="cd05289">
    <property type="entry name" value="MDR_like_2"/>
    <property type="match status" value="1"/>
</dbReference>
<dbReference type="EMBL" id="CP002481">
    <property type="protein sequence ID" value="ADW70887.1"/>
    <property type="molecule type" value="Genomic_DNA"/>
</dbReference>
<dbReference type="SMART" id="SM00829">
    <property type="entry name" value="PKS_ER"/>
    <property type="match status" value="1"/>
</dbReference>
<evidence type="ECO:0000313" key="3">
    <source>
        <dbReference type="EMBL" id="ADW70887.1"/>
    </source>
</evidence>
<evidence type="ECO:0000259" key="2">
    <source>
        <dbReference type="SMART" id="SM00829"/>
    </source>
</evidence>
<keyword evidence="3" id="KW-0614">Plasmid</keyword>
<dbReference type="PANTHER" id="PTHR11695">
    <property type="entry name" value="ALCOHOL DEHYDROGENASE RELATED"/>
    <property type="match status" value="1"/>
</dbReference>
<evidence type="ECO:0000313" key="4">
    <source>
        <dbReference type="Proteomes" id="UP000000343"/>
    </source>
</evidence>
<dbReference type="Proteomes" id="UP000000343">
    <property type="component" value="Plasmid pACIX901"/>
</dbReference>
<organism evidence="4">
    <name type="scientific">Granulicella tundricola (strain ATCC BAA-1859 / DSM 23138 / MP5ACTX9)</name>
    <dbReference type="NCBI Taxonomy" id="1198114"/>
    <lineage>
        <taxon>Bacteria</taxon>
        <taxon>Pseudomonadati</taxon>
        <taxon>Acidobacteriota</taxon>
        <taxon>Terriglobia</taxon>
        <taxon>Terriglobales</taxon>
        <taxon>Acidobacteriaceae</taxon>
        <taxon>Granulicella</taxon>
    </lineage>
</organism>
<dbReference type="PROSITE" id="PS00059">
    <property type="entry name" value="ADH_ZINC"/>
    <property type="match status" value="1"/>
</dbReference>
<sequence length="325" mass="34451">MKAARLADPSRSSELDLEDVDLPLVGRGEILVRVAAAGVTPSELLWYPTTHTKEGERRIGVVPGHEFSGIVEAIGAGVHGFFPGDKVFGMNDWFSQGASAEYCIASPLTLAPKPRTLSYAEAAAVPIGALTAWQALFDRADLQAGERVLVHGGAGAVGTFVIQLAKLHGAEVIATASAANMDFLTSLKADEVINYRATRFEDQIEPVDVLFDAIGGETLQRSWPLLRAGGRAITVAAQSEGVEDARIKAAFFIVDASREQLLDIGLLIDGGSLRPFVGAAVPLSAAADAYGGRIARKDGRGKVVLLMPDFEEKDVGTRNSSSRRV</sequence>
<evidence type="ECO:0000256" key="1">
    <source>
        <dbReference type="ARBA" id="ARBA00023002"/>
    </source>
</evidence>
<dbReference type="AlphaFoldDB" id="E8X603"/>
<dbReference type="Gene3D" id="3.40.50.720">
    <property type="entry name" value="NAD(P)-binding Rossmann-like Domain"/>
    <property type="match status" value="1"/>
</dbReference>